<dbReference type="InterPro" id="IPR036322">
    <property type="entry name" value="WD40_repeat_dom_sf"/>
</dbReference>
<feature type="repeat" description="WD" evidence="3">
    <location>
        <begin position="129"/>
        <end position="162"/>
    </location>
</feature>
<dbReference type="PRINTS" id="PR00320">
    <property type="entry name" value="GPROTEINBRPT"/>
</dbReference>
<protein>
    <submittedName>
        <fullName evidence="4">Uncharacterized protein</fullName>
    </submittedName>
</protein>
<dbReference type="AlphaFoldDB" id="A0AAW0U0A0"/>
<reference evidence="4 5" key="1">
    <citation type="submission" date="2023-03" db="EMBL/GenBank/DDBJ databases">
        <title>High-quality genome of Scylla paramamosain provides insights in environmental adaptation.</title>
        <authorList>
            <person name="Zhang L."/>
        </authorList>
    </citation>
    <scope>NUCLEOTIDE SEQUENCE [LARGE SCALE GENOMIC DNA]</scope>
    <source>
        <strain evidence="4">LZ_2023a</strain>
        <tissue evidence="4">Muscle</tissue>
    </source>
</reference>
<feature type="repeat" description="WD" evidence="3">
    <location>
        <begin position="87"/>
        <end position="128"/>
    </location>
</feature>
<dbReference type="Gene3D" id="2.130.10.10">
    <property type="entry name" value="YVTN repeat-like/Quinoprotein amine dehydrogenase"/>
    <property type="match status" value="2"/>
</dbReference>
<dbReference type="InterPro" id="IPR001680">
    <property type="entry name" value="WD40_rpt"/>
</dbReference>
<dbReference type="PANTHER" id="PTHR22847">
    <property type="entry name" value="WD40 REPEAT PROTEIN"/>
    <property type="match status" value="1"/>
</dbReference>
<sequence length="252" mass="27662">MHLKRIYLRYYPPGLTFEMMDGQISSWREIQLLDLKPDSQVDAVVEEVVQQEGGAAGQRARLHRLVSRLLLALRTDATRTHTRHRTLRAHILPLTNVTLNKAATLCATASYDRQCRLWRIKDGASETTLKGHQDVVFDVTFVGKYDELVATCSFDGTVRVWESVSGACELVMAGHEGPVAVVTPLPASKQFLATGGMDTSARVWDITMGECAAVLEGHSGAVVGVGGDRSGHLLYSASFDGTVRLWDGRSHE</sequence>
<evidence type="ECO:0000313" key="5">
    <source>
        <dbReference type="Proteomes" id="UP001487740"/>
    </source>
</evidence>
<dbReference type="Pfam" id="PF00400">
    <property type="entry name" value="WD40"/>
    <property type="match status" value="4"/>
</dbReference>
<feature type="repeat" description="WD" evidence="3">
    <location>
        <begin position="172"/>
        <end position="214"/>
    </location>
</feature>
<keyword evidence="5" id="KW-1185">Reference proteome</keyword>
<dbReference type="PROSITE" id="PS00678">
    <property type="entry name" value="WD_REPEATS_1"/>
    <property type="match status" value="2"/>
</dbReference>
<feature type="repeat" description="WD" evidence="3">
    <location>
        <begin position="215"/>
        <end position="252"/>
    </location>
</feature>
<evidence type="ECO:0000313" key="4">
    <source>
        <dbReference type="EMBL" id="KAK8392873.1"/>
    </source>
</evidence>
<dbReference type="GO" id="GO:1990234">
    <property type="term" value="C:transferase complex"/>
    <property type="evidence" value="ECO:0007669"/>
    <property type="project" value="UniProtKB-ARBA"/>
</dbReference>
<evidence type="ECO:0000256" key="2">
    <source>
        <dbReference type="ARBA" id="ARBA00022737"/>
    </source>
</evidence>
<dbReference type="EMBL" id="JARAKH010000021">
    <property type="protein sequence ID" value="KAK8392873.1"/>
    <property type="molecule type" value="Genomic_DNA"/>
</dbReference>
<keyword evidence="2" id="KW-0677">Repeat</keyword>
<dbReference type="PROSITE" id="PS50082">
    <property type="entry name" value="WD_REPEATS_2"/>
    <property type="match status" value="4"/>
</dbReference>
<dbReference type="InterPro" id="IPR015943">
    <property type="entry name" value="WD40/YVTN_repeat-like_dom_sf"/>
</dbReference>
<gene>
    <name evidence="4" type="ORF">O3P69_013123</name>
</gene>
<name>A0AAW0U0A0_SCYPA</name>
<organism evidence="4 5">
    <name type="scientific">Scylla paramamosain</name>
    <name type="common">Mud crab</name>
    <dbReference type="NCBI Taxonomy" id="85552"/>
    <lineage>
        <taxon>Eukaryota</taxon>
        <taxon>Metazoa</taxon>
        <taxon>Ecdysozoa</taxon>
        <taxon>Arthropoda</taxon>
        <taxon>Crustacea</taxon>
        <taxon>Multicrustacea</taxon>
        <taxon>Malacostraca</taxon>
        <taxon>Eumalacostraca</taxon>
        <taxon>Eucarida</taxon>
        <taxon>Decapoda</taxon>
        <taxon>Pleocyemata</taxon>
        <taxon>Brachyura</taxon>
        <taxon>Eubrachyura</taxon>
        <taxon>Portunoidea</taxon>
        <taxon>Portunidae</taxon>
        <taxon>Portuninae</taxon>
        <taxon>Scylla</taxon>
    </lineage>
</organism>
<dbReference type="InterPro" id="IPR020472">
    <property type="entry name" value="WD40_PAC1"/>
</dbReference>
<dbReference type="SMART" id="SM00320">
    <property type="entry name" value="WD40"/>
    <property type="match status" value="4"/>
</dbReference>
<dbReference type="Proteomes" id="UP001487740">
    <property type="component" value="Unassembled WGS sequence"/>
</dbReference>
<comment type="caution">
    <text evidence="4">The sequence shown here is derived from an EMBL/GenBank/DDBJ whole genome shotgun (WGS) entry which is preliminary data.</text>
</comment>
<keyword evidence="1 3" id="KW-0853">WD repeat</keyword>
<evidence type="ECO:0000256" key="1">
    <source>
        <dbReference type="ARBA" id="ARBA00022574"/>
    </source>
</evidence>
<accession>A0AAW0U0A0</accession>
<dbReference type="InterPro" id="IPR019775">
    <property type="entry name" value="WD40_repeat_CS"/>
</dbReference>
<evidence type="ECO:0000256" key="3">
    <source>
        <dbReference type="PROSITE-ProRule" id="PRU00221"/>
    </source>
</evidence>
<proteinExistence type="predicted"/>
<dbReference type="PROSITE" id="PS50294">
    <property type="entry name" value="WD_REPEATS_REGION"/>
    <property type="match status" value="3"/>
</dbReference>
<dbReference type="SUPFAM" id="SSF50978">
    <property type="entry name" value="WD40 repeat-like"/>
    <property type="match status" value="1"/>
</dbReference>
<dbReference type="PANTHER" id="PTHR22847:SF637">
    <property type="entry name" value="WD REPEAT DOMAIN 5B"/>
    <property type="match status" value="1"/>
</dbReference>